<dbReference type="NCBIfam" id="NF040712">
    <property type="entry name" value="SepH"/>
    <property type="match status" value="2"/>
</dbReference>
<reference evidence="3 4" key="1">
    <citation type="submission" date="2013-04" db="EMBL/GenBank/DDBJ databases">
        <title>The Genome Sequence of Propionimicrobium lymphophilum ACS-093-V-SCH5.</title>
        <authorList>
            <consortium name="The Broad Institute Genomics Platform"/>
            <person name="Earl A."/>
            <person name="Ward D."/>
            <person name="Feldgarden M."/>
            <person name="Gevers D."/>
            <person name="Saerens B."/>
            <person name="Vaneechoutte M."/>
            <person name="Walker B."/>
            <person name="Young S."/>
            <person name="Zeng Q."/>
            <person name="Gargeya S."/>
            <person name="Fitzgerald M."/>
            <person name="Haas B."/>
            <person name="Abouelleil A."/>
            <person name="Allen A.W."/>
            <person name="Alvarado L."/>
            <person name="Arachchi H.M."/>
            <person name="Berlin A.M."/>
            <person name="Chapman S.B."/>
            <person name="Gainer-Dewar J."/>
            <person name="Goldberg J."/>
            <person name="Griggs A."/>
            <person name="Gujja S."/>
            <person name="Hansen M."/>
            <person name="Howarth C."/>
            <person name="Imamovic A."/>
            <person name="Ireland A."/>
            <person name="Larimer J."/>
            <person name="McCowan C."/>
            <person name="Murphy C."/>
            <person name="Pearson M."/>
            <person name="Poon T.W."/>
            <person name="Priest M."/>
            <person name="Roberts A."/>
            <person name="Saif S."/>
            <person name="Shea T."/>
            <person name="Sisk P."/>
            <person name="Sykes S."/>
            <person name="Wortman J."/>
            <person name="Nusbaum C."/>
            <person name="Birren B."/>
        </authorList>
    </citation>
    <scope>NUCLEOTIDE SEQUENCE [LARGE SCALE GENOMIC DNA]</scope>
    <source>
        <strain evidence="3 4">ACS-093-V-SCH5</strain>
    </source>
</reference>
<dbReference type="InterPro" id="IPR021421">
    <property type="entry name" value="DUF3071"/>
</dbReference>
<feature type="domain" description="DUF3071" evidence="2">
    <location>
        <begin position="2"/>
        <end position="107"/>
    </location>
</feature>
<name>S2W2U5_9ACTN</name>
<keyword evidence="4" id="KW-1185">Reference proteome</keyword>
<dbReference type="Proteomes" id="UP000014417">
    <property type="component" value="Unassembled WGS sequence"/>
</dbReference>
<dbReference type="HOGENOM" id="CLU_021151_2_1_11"/>
<dbReference type="EMBL" id="AGZR01000005">
    <property type="protein sequence ID" value="EPD33476.1"/>
    <property type="molecule type" value="Genomic_DNA"/>
</dbReference>
<dbReference type="RefSeq" id="WP_016455850.1">
    <property type="nucleotide sequence ID" value="NZ_KE150269.1"/>
</dbReference>
<dbReference type="STRING" id="883161.HMPREF9306_01016"/>
<proteinExistence type="predicted"/>
<feature type="compositionally biased region" description="Acidic residues" evidence="1">
    <location>
        <begin position="276"/>
        <end position="287"/>
    </location>
</feature>
<evidence type="ECO:0000259" key="2">
    <source>
        <dbReference type="Pfam" id="PF11268"/>
    </source>
</evidence>
<dbReference type="AlphaFoldDB" id="S2W2U5"/>
<feature type="region of interest" description="Disordered" evidence="1">
    <location>
        <begin position="276"/>
        <end position="365"/>
    </location>
</feature>
<feature type="compositionally biased region" description="Basic and acidic residues" evidence="1">
    <location>
        <begin position="289"/>
        <end position="315"/>
    </location>
</feature>
<sequence>MESALSPRDIQARLRGGETVAEVAKAAGVSESYIDAFAGPVLAEREHAVSLAGECQVRKRGELNSSRKLAETVNATLEANDVNLDDVHWDAWRGEDKAWFVQVSWPALQFSPQPLDGELDELAYDAPPQKGDNAVALFNFDLHGRYSVAANDNARVLIGDYELKPLALEEEELESEPTLDLHDEMALIRATQENGGVRPPAVLPDVEVDYEDPEDYVPAQFEQVNGVYDIVPNNDKDLDVLYDMLSGFNEDSVRIYTGLTRPPANDEDTEPILEEESVTDELEEAPEGAETKLETESSEEVRVVGEPERPIEKAAKPSNRKLRKPQTAKQDPLVEGEAPKKRKNRKRATVPSWDEIIFGAPKKED</sequence>
<comment type="caution">
    <text evidence="3">The sequence shown here is derived from an EMBL/GenBank/DDBJ whole genome shotgun (WGS) entry which is preliminary data.</text>
</comment>
<evidence type="ECO:0000256" key="1">
    <source>
        <dbReference type="SAM" id="MobiDB-lite"/>
    </source>
</evidence>
<gene>
    <name evidence="3" type="ORF">HMPREF9306_01016</name>
</gene>
<evidence type="ECO:0000313" key="4">
    <source>
        <dbReference type="Proteomes" id="UP000014417"/>
    </source>
</evidence>
<dbReference type="InterPro" id="IPR047682">
    <property type="entry name" value="SepH-like"/>
</dbReference>
<accession>S2W2U5</accession>
<organism evidence="3 4">
    <name type="scientific">Propionimicrobium lymphophilum ACS-093-V-SCH5</name>
    <dbReference type="NCBI Taxonomy" id="883161"/>
    <lineage>
        <taxon>Bacteria</taxon>
        <taxon>Bacillati</taxon>
        <taxon>Actinomycetota</taxon>
        <taxon>Actinomycetes</taxon>
        <taxon>Propionibacteriales</taxon>
        <taxon>Propionibacteriaceae</taxon>
        <taxon>Propionimicrobium</taxon>
    </lineage>
</organism>
<evidence type="ECO:0000313" key="3">
    <source>
        <dbReference type="EMBL" id="EPD33476.1"/>
    </source>
</evidence>
<dbReference type="Pfam" id="PF11268">
    <property type="entry name" value="DUF3071"/>
    <property type="match status" value="1"/>
</dbReference>
<protein>
    <recommendedName>
        <fullName evidence="2">DUF3071 domain-containing protein</fullName>
    </recommendedName>
</protein>